<dbReference type="InterPro" id="IPR032710">
    <property type="entry name" value="NTF2-like_dom_sf"/>
</dbReference>
<evidence type="ECO:0000259" key="1">
    <source>
        <dbReference type="Pfam" id="PF12680"/>
    </source>
</evidence>
<dbReference type="PATRIC" id="fig|1225564.3.peg.4822"/>
<keyword evidence="3" id="KW-1185">Reference proteome</keyword>
<gene>
    <name evidence="2" type="ORF">AA309_18410</name>
</gene>
<dbReference type="OrthoDB" id="674363at2"/>
<name>A0A0H1R914_9HYPH</name>
<dbReference type="InterPro" id="IPR037401">
    <property type="entry name" value="SnoaL-like"/>
</dbReference>
<dbReference type="STRING" id="1225564.AA309_18410"/>
<dbReference type="RefSeq" id="WP_047190478.1">
    <property type="nucleotide sequence ID" value="NZ_LCYG01000046.1"/>
</dbReference>
<protein>
    <recommendedName>
        <fullName evidence="1">SnoaL-like domain-containing protein</fullName>
    </recommendedName>
</protein>
<comment type="caution">
    <text evidence="2">The sequence shown here is derived from an EMBL/GenBank/DDBJ whole genome shotgun (WGS) entry which is preliminary data.</text>
</comment>
<feature type="domain" description="SnoaL-like" evidence="1">
    <location>
        <begin position="14"/>
        <end position="113"/>
    </location>
</feature>
<dbReference type="Proteomes" id="UP000035489">
    <property type="component" value="Unassembled WGS sequence"/>
</dbReference>
<dbReference type="AlphaFoldDB" id="A0A0H1R914"/>
<dbReference type="SUPFAM" id="SSF54427">
    <property type="entry name" value="NTF2-like"/>
    <property type="match status" value="1"/>
</dbReference>
<organism evidence="2 3">
    <name type="scientific">Microvirga vignae</name>
    <dbReference type="NCBI Taxonomy" id="1225564"/>
    <lineage>
        <taxon>Bacteria</taxon>
        <taxon>Pseudomonadati</taxon>
        <taxon>Pseudomonadota</taxon>
        <taxon>Alphaproteobacteria</taxon>
        <taxon>Hyphomicrobiales</taxon>
        <taxon>Methylobacteriaceae</taxon>
        <taxon>Microvirga</taxon>
    </lineage>
</organism>
<sequence>MSTGTPEQVLELIVEGINTGNFDMLMALYEPEAAFAAQPGNLAHGLPGIREALGGFVAMKSQLDLKVTRVLEVSDLALVIGVWSFTGTGPDGQPVKLTAKNADVLRRQADGSWRFVIDNPWGTD</sequence>
<dbReference type="Pfam" id="PF12680">
    <property type="entry name" value="SnoaL_2"/>
    <property type="match status" value="1"/>
</dbReference>
<dbReference type="Gene3D" id="3.10.450.50">
    <property type="match status" value="1"/>
</dbReference>
<proteinExistence type="predicted"/>
<evidence type="ECO:0000313" key="3">
    <source>
        <dbReference type="Proteomes" id="UP000035489"/>
    </source>
</evidence>
<dbReference type="EMBL" id="LCYG01000046">
    <property type="protein sequence ID" value="KLK91730.1"/>
    <property type="molecule type" value="Genomic_DNA"/>
</dbReference>
<accession>A0A0H1R914</accession>
<evidence type="ECO:0000313" key="2">
    <source>
        <dbReference type="EMBL" id="KLK91730.1"/>
    </source>
</evidence>
<reference evidence="2 3" key="1">
    <citation type="submission" date="2015-05" db="EMBL/GenBank/DDBJ databases">
        <title>Draft genome sequence of Microvirga vignae strain BR3299, a novel nitrogen fixing bacteria isolated from Brazil semi-aired region.</title>
        <authorList>
            <person name="Zilli J.E."/>
            <person name="Passos S.R."/>
            <person name="Leite J."/>
            <person name="Baldani J.I."/>
            <person name="Xavier G.R."/>
            <person name="Rumjaneck N.G."/>
            <person name="Simoes-Araujo J.L."/>
        </authorList>
    </citation>
    <scope>NUCLEOTIDE SEQUENCE [LARGE SCALE GENOMIC DNA]</scope>
    <source>
        <strain evidence="2 3">BR3299</strain>
    </source>
</reference>